<reference evidence="8" key="1">
    <citation type="submission" date="2022-10" db="EMBL/GenBank/DDBJ databases">
        <authorList>
            <person name="Chen Y."/>
            <person name="Dougan E. K."/>
            <person name="Chan C."/>
            <person name="Rhodes N."/>
            <person name="Thang M."/>
        </authorList>
    </citation>
    <scope>NUCLEOTIDE SEQUENCE</scope>
</reference>
<dbReference type="InterPro" id="IPR003323">
    <property type="entry name" value="OTU_dom"/>
</dbReference>
<feature type="region of interest" description="Disordered" evidence="5">
    <location>
        <begin position="360"/>
        <end position="400"/>
    </location>
</feature>
<feature type="transmembrane region" description="Helical" evidence="6">
    <location>
        <begin position="1192"/>
        <end position="1215"/>
    </location>
</feature>
<evidence type="ECO:0000256" key="1">
    <source>
        <dbReference type="ARBA" id="ARBA00004141"/>
    </source>
</evidence>
<comment type="caution">
    <text evidence="8">The sequence shown here is derived from an EMBL/GenBank/DDBJ whole genome shotgun (WGS) entry which is preliminary data.</text>
</comment>
<protein>
    <submittedName>
        <fullName evidence="10">Threonine--tRNA ligase, cytoplasmic</fullName>
    </submittedName>
</protein>
<feature type="domain" description="OTU" evidence="7">
    <location>
        <begin position="528"/>
        <end position="655"/>
    </location>
</feature>
<dbReference type="SUPFAM" id="SSF54001">
    <property type="entry name" value="Cysteine proteinases"/>
    <property type="match status" value="1"/>
</dbReference>
<dbReference type="Pfam" id="PF02338">
    <property type="entry name" value="OTU"/>
    <property type="match status" value="1"/>
</dbReference>
<dbReference type="GO" id="GO:0016874">
    <property type="term" value="F:ligase activity"/>
    <property type="evidence" value="ECO:0007669"/>
    <property type="project" value="UniProtKB-KW"/>
</dbReference>
<feature type="transmembrane region" description="Helical" evidence="6">
    <location>
        <begin position="1160"/>
        <end position="1185"/>
    </location>
</feature>
<comment type="subcellular location">
    <subcellularLocation>
        <location evidence="1">Membrane</location>
        <topology evidence="1">Multi-pass membrane protein</topology>
    </subcellularLocation>
</comment>
<dbReference type="EMBL" id="CAMXCT010006024">
    <property type="protein sequence ID" value="CAI4013793.1"/>
    <property type="molecule type" value="Genomic_DNA"/>
</dbReference>
<feature type="compositionally biased region" description="Basic residues" evidence="5">
    <location>
        <begin position="371"/>
        <end position="384"/>
    </location>
</feature>
<evidence type="ECO:0000256" key="6">
    <source>
        <dbReference type="SAM" id="Phobius"/>
    </source>
</evidence>
<keyword evidence="11" id="KW-1185">Reference proteome</keyword>
<dbReference type="CDD" id="cd22744">
    <property type="entry name" value="OTU"/>
    <property type="match status" value="1"/>
</dbReference>
<evidence type="ECO:0000256" key="5">
    <source>
        <dbReference type="SAM" id="MobiDB-lite"/>
    </source>
</evidence>
<feature type="transmembrane region" description="Helical" evidence="6">
    <location>
        <begin position="839"/>
        <end position="858"/>
    </location>
</feature>
<dbReference type="InterPro" id="IPR038765">
    <property type="entry name" value="Papain-like_cys_pep_sf"/>
</dbReference>
<feature type="transmembrane region" description="Helical" evidence="6">
    <location>
        <begin position="929"/>
        <end position="949"/>
    </location>
</feature>
<keyword evidence="4 6" id="KW-0472">Membrane</keyword>
<reference evidence="9" key="2">
    <citation type="submission" date="2024-04" db="EMBL/GenBank/DDBJ databases">
        <authorList>
            <person name="Chen Y."/>
            <person name="Shah S."/>
            <person name="Dougan E. K."/>
            <person name="Thang M."/>
            <person name="Chan C."/>
        </authorList>
    </citation>
    <scope>NUCLEOTIDE SEQUENCE [LARGE SCALE GENOMIC DNA]</scope>
</reference>
<dbReference type="PANTHER" id="PTHR22950">
    <property type="entry name" value="AMINO ACID TRANSPORTER"/>
    <property type="match status" value="1"/>
</dbReference>
<dbReference type="PROSITE" id="PS50802">
    <property type="entry name" value="OTU"/>
    <property type="match status" value="1"/>
</dbReference>
<keyword evidence="2 6" id="KW-0812">Transmembrane</keyword>
<keyword evidence="3 6" id="KW-1133">Transmembrane helix</keyword>
<evidence type="ECO:0000313" key="9">
    <source>
        <dbReference type="EMBL" id="CAL1167168.1"/>
    </source>
</evidence>
<dbReference type="InterPro" id="IPR013057">
    <property type="entry name" value="AA_transpt_TM"/>
</dbReference>
<gene>
    <name evidence="8" type="ORF">C1SCF055_LOCUS38737</name>
</gene>
<dbReference type="Proteomes" id="UP001152797">
    <property type="component" value="Unassembled WGS sequence"/>
</dbReference>
<sequence>MAEIVSVEPAKGRSRKDWKLVGVESVPDGPKLRAAGQQWFHRHNLAHKPLTQSSDRGKLTLIGRCHACNPCTRQHCFSWTEDGKLKIEMFGEHSVYWNEPDMAKYLREHIFVETNGGLLDAPWRCGLGCTPLGFTSYAPNAIEVSHRVLKGLLDPAYNKRPVTSIMSEIAEALESRLRSGYYDNLEKEVREPWQALIQSTRKRSAVALSTDPDDDANHTKVKRLDRQDFLEHFRRHGATKTFMAQTCDKFVENLRRANLCYVLPKYVLRYAWERSGDMRAAMRLALASEVEKVEDAACHGDTGVYDIFRHKHLRETFVSLFVLQDGQVVDGHRDFITGAGFTKHTVFISGLLDKNGWMTPLPKGPVNSQPGKKRPKAKAKRSARTKTMLAPPQPREVVGGKKGSKELLVFPRDVLPGRPSNADEPAFLHFSGLKDQDGMCLAPATKGHRCRKKRVCGIFCRQHYLDWSNDNKKQKIWGSVEKTFAQDEWEKQQLQLACQQSLEQSQQAKEALGRSQNAVAGRLRDLGMQRLDTVADGNCLYVALAFSCGLPIQHEHLRREICQYILHMKDFICHGWTPKDLEAYVSHMETEGAYGDELSLQSAAHLLVREIRVIGEDPEKDRVFQPPESISAECWGAPVFLSYAAFNHFEATEPLSVKVWEAAERNASTYWDGVAADVRAKWEPRLTWFNGIPVTAEKGAEHNPVHRIHQLCKAQDFCAFKLDVDTPSVEYPLVLQLIDDPGHLKEFFFEHHVENKLMHRFWKHDVNGSFQDSYDLFTALREKGGGQHGSYCGELLHQNSVVFTDEGGASVGTSTLNLVLSTIGVGALTLPYTTATVGWLQSLLLLFSFFLVSVYNLYLLDFVCRSPKCTAAKSYAAVVSAVLGKAGAYSLEGFMLLYSFGLSVSYMGVIGTEVAVLARLTGSPEAASFSQGDLITMVAVLVVLPLSLLPDAWLRMSGAVGTVCMILTTVIVVCMVPWASSPPFVDACADAAQTAQTSGLSLVTWRSSPVALLAAVPMFSFCMNAATAFVSIRSEMGPLKDPPRSSVLALIWLAQGFALLDYLVSGAAGYVSFCQGAPDNVLDGFPLTHWPSLMARLAIALQLTCACSGVYIPLARAALTHLTKGLDSGAPQGLGRGVSTLLLVFAMVLVARLLDGALALPLGLTSAVCTTAIMFVFPGLCAYCLTGREVNGLAPLAFAAVGLVIGTASTATLLMT</sequence>
<evidence type="ECO:0000256" key="2">
    <source>
        <dbReference type="ARBA" id="ARBA00022692"/>
    </source>
</evidence>
<accession>A0A9P1DPG8</accession>
<keyword evidence="10" id="KW-0436">Ligase</keyword>
<evidence type="ECO:0000256" key="3">
    <source>
        <dbReference type="ARBA" id="ARBA00022989"/>
    </source>
</evidence>
<organism evidence="8">
    <name type="scientific">Cladocopium goreaui</name>
    <dbReference type="NCBI Taxonomy" id="2562237"/>
    <lineage>
        <taxon>Eukaryota</taxon>
        <taxon>Sar</taxon>
        <taxon>Alveolata</taxon>
        <taxon>Dinophyceae</taxon>
        <taxon>Suessiales</taxon>
        <taxon>Symbiodiniaceae</taxon>
        <taxon>Cladocopium</taxon>
    </lineage>
</organism>
<dbReference type="OrthoDB" id="444020at2759"/>
<dbReference type="GO" id="GO:0015179">
    <property type="term" value="F:L-amino acid transmembrane transporter activity"/>
    <property type="evidence" value="ECO:0007669"/>
    <property type="project" value="TreeGrafter"/>
</dbReference>
<feature type="transmembrane region" description="Helical" evidence="6">
    <location>
        <begin position="1134"/>
        <end position="1154"/>
    </location>
</feature>
<evidence type="ECO:0000256" key="4">
    <source>
        <dbReference type="ARBA" id="ARBA00023136"/>
    </source>
</evidence>
<evidence type="ECO:0000259" key="7">
    <source>
        <dbReference type="PROSITE" id="PS50802"/>
    </source>
</evidence>
<evidence type="ECO:0000313" key="8">
    <source>
        <dbReference type="EMBL" id="CAI4013793.1"/>
    </source>
</evidence>
<dbReference type="Pfam" id="PF01490">
    <property type="entry name" value="Aa_trans"/>
    <property type="match status" value="1"/>
</dbReference>
<name>A0A9P1DPG8_9DINO</name>
<proteinExistence type="predicted"/>
<dbReference type="EMBL" id="CAMXCT030006024">
    <property type="protein sequence ID" value="CAL4801105.1"/>
    <property type="molecule type" value="Genomic_DNA"/>
</dbReference>
<feature type="transmembrane region" description="Helical" evidence="6">
    <location>
        <begin position="1050"/>
        <end position="1073"/>
    </location>
</feature>
<evidence type="ECO:0000313" key="11">
    <source>
        <dbReference type="Proteomes" id="UP001152797"/>
    </source>
</evidence>
<dbReference type="Gene3D" id="3.90.70.80">
    <property type="match status" value="1"/>
</dbReference>
<dbReference type="AlphaFoldDB" id="A0A9P1DPG8"/>
<feature type="transmembrane region" description="Helical" evidence="6">
    <location>
        <begin position="1093"/>
        <end position="1114"/>
    </location>
</feature>
<feature type="transmembrane region" description="Helical" evidence="6">
    <location>
        <begin position="956"/>
        <end position="979"/>
    </location>
</feature>
<dbReference type="EMBL" id="CAMXCT020006024">
    <property type="protein sequence ID" value="CAL1167168.1"/>
    <property type="molecule type" value="Genomic_DNA"/>
</dbReference>
<feature type="transmembrane region" description="Helical" evidence="6">
    <location>
        <begin position="895"/>
        <end position="917"/>
    </location>
</feature>
<feature type="transmembrane region" description="Helical" evidence="6">
    <location>
        <begin position="1010"/>
        <end position="1030"/>
    </location>
</feature>
<dbReference type="GO" id="GO:0016020">
    <property type="term" value="C:membrane"/>
    <property type="evidence" value="ECO:0007669"/>
    <property type="project" value="UniProtKB-SubCell"/>
</dbReference>
<evidence type="ECO:0000313" key="10">
    <source>
        <dbReference type="EMBL" id="CAL4801105.1"/>
    </source>
</evidence>